<organism evidence="1 2">
    <name type="scientific">Melastoma candidum</name>
    <dbReference type="NCBI Taxonomy" id="119954"/>
    <lineage>
        <taxon>Eukaryota</taxon>
        <taxon>Viridiplantae</taxon>
        <taxon>Streptophyta</taxon>
        <taxon>Embryophyta</taxon>
        <taxon>Tracheophyta</taxon>
        <taxon>Spermatophyta</taxon>
        <taxon>Magnoliopsida</taxon>
        <taxon>eudicotyledons</taxon>
        <taxon>Gunneridae</taxon>
        <taxon>Pentapetalae</taxon>
        <taxon>rosids</taxon>
        <taxon>malvids</taxon>
        <taxon>Myrtales</taxon>
        <taxon>Melastomataceae</taxon>
        <taxon>Melastomatoideae</taxon>
        <taxon>Melastomateae</taxon>
        <taxon>Melastoma</taxon>
    </lineage>
</organism>
<name>A0ACB9R8K1_9MYRT</name>
<reference evidence="2" key="1">
    <citation type="journal article" date="2023" name="Front. Plant Sci.">
        <title>Chromosomal-level genome assembly of Melastoma candidum provides insights into trichome evolution.</title>
        <authorList>
            <person name="Zhong Y."/>
            <person name="Wu W."/>
            <person name="Sun C."/>
            <person name="Zou P."/>
            <person name="Liu Y."/>
            <person name="Dai S."/>
            <person name="Zhou R."/>
        </authorList>
    </citation>
    <scope>NUCLEOTIDE SEQUENCE [LARGE SCALE GENOMIC DNA]</scope>
</reference>
<accession>A0ACB9R8K1</accession>
<keyword evidence="2" id="KW-1185">Reference proteome</keyword>
<dbReference type="Proteomes" id="UP001057402">
    <property type="component" value="Chromosome 4"/>
</dbReference>
<dbReference type="EMBL" id="CM042883">
    <property type="protein sequence ID" value="KAI4374166.1"/>
    <property type="molecule type" value="Genomic_DNA"/>
</dbReference>
<proteinExistence type="predicted"/>
<sequence>MIKVANPSGHRTGRDDTGEDPREDLYYAWLDHAPPLHRHPPVRDDSTPTFHREGEMSVLVNAFRHVASGAADPSGGNWLGDVRPVADVVPDIGRGPLMGGGSSSRSGLRAPEEATSDGSTILSPVMPLTYEYRYDQAAASMSGNLHEPGRKYRGVRQRPWGKWAAEIRDPVKAARVWLGTFDTAEAAARAYDVAALNFRGSKAKLNFPENVRLRQPPVTNQIPVSTSQTSLLASTATTDPYMRPFPVYPSSTPLERQPTTTTGLFLATYQEGSQQPMPSTRGGTYEDPHTTPWSDSSRCSSSSG</sequence>
<comment type="caution">
    <text evidence="1">The sequence shown here is derived from an EMBL/GenBank/DDBJ whole genome shotgun (WGS) entry which is preliminary data.</text>
</comment>
<gene>
    <name evidence="1" type="ORF">MLD38_012191</name>
</gene>
<protein>
    <submittedName>
        <fullName evidence="1">Uncharacterized protein</fullName>
    </submittedName>
</protein>
<evidence type="ECO:0000313" key="2">
    <source>
        <dbReference type="Proteomes" id="UP001057402"/>
    </source>
</evidence>
<evidence type="ECO:0000313" key="1">
    <source>
        <dbReference type="EMBL" id="KAI4374166.1"/>
    </source>
</evidence>